<accession>A0A2Z6MWV7</accession>
<dbReference type="Proteomes" id="UP000242715">
    <property type="component" value="Unassembled WGS sequence"/>
</dbReference>
<evidence type="ECO:0000313" key="2">
    <source>
        <dbReference type="EMBL" id="GAU35911.1"/>
    </source>
</evidence>
<proteinExistence type="predicted"/>
<reference evidence="3" key="1">
    <citation type="journal article" date="2017" name="Front. Plant Sci.">
        <title>Climate Clever Clovers: New Paradigm to Reduce the Environmental Footprint of Ruminants by Breeding Low Methanogenic Forages Utilizing Haplotype Variation.</title>
        <authorList>
            <person name="Kaur P."/>
            <person name="Appels R."/>
            <person name="Bayer P.E."/>
            <person name="Keeble-Gagnere G."/>
            <person name="Wang J."/>
            <person name="Hirakawa H."/>
            <person name="Shirasawa K."/>
            <person name="Vercoe P."/>
            <person name="Stefanova K."/>
            <person name="Durmic Z."/>
            <person name="Nichols P."/>
            <person name="Revell C."/>
            <person name="Isobe S.N."/>
            <person name="Edwards D."/>
            <person name="Erskine W."/>
        </authorList>
    </citation>
    <scope>NUCLEOTIDE SEQUENCE [LARGE SCALE GENOMIC DNA]</scope>
    <source>
        <strain evidence="3">cv. Daliak</strain>
    </source>
</reference>
<evidence type="ECO:0000313" key="3">
    <source>
        <dbReference type="Proteomes" id="UP000242715"/>
    </source>
</evidence>
<sequence length="74" mass="8707">MATSTPTNPMYYQSQHRQLHPPPYDLHAIQDETIPSKTDINIEEEDADKLIVFCYENVDAHHLFDEFTEREILC</sequence>
<dbReference type="OrthoDB" id="10364389at2759"/>
<protein>
    <submittedName>
        <fullName evidence="2">Uncharacterized protein</fullName>
    </submittedName>
</protein>
<name>A0A2Z6MWV7_TRISU</name>
<keyword evidence="3" id="KW-1185">Reference proteome</keyword>
<feature type="compositionally biased region" description="Polar residues" evidence="1">
    <location>
        <begin position="1"/>
        <end position="16"/>
    </location>
</feature>
<dbReference type="EMBL" id="DF973609">
    <property type="protein sequence ID" value="GAU35911.1"/>
    <property type="molecule type" value="Genomic_DNA"/>
</dbReference>
<dbReference type="AlphaFoldDB" id="A0A2Z6MWV7"/>
<gene>
    <name evidence="2" type="ORF">TSUD_69440</name>
</gene>
<organism evidence="2 3">
    <name type="scientific">Trifolium subterraneum</name>
    <name type="common">Subterranean clover</name>
    <dbReference type="NCBI Taxonomy" id="3900"/>
    <lineage>
        <taxon>Eukaryota</taxon>
        <taxon>Viridiplantae</taxon>
        <taxon>Streptophyta</taxon>
        <taxon>Embryophyta</taxon>
        <taxon>Tracheophyta</taxon>
        <taxon>Spermatophyta</taxon>
        <taxon>Magnoliopsida</taxon>
        <taxon>eudicotyledons</taxon>
        <taxon>Gunneridae</taxon>
        <taxon>Pentapetalae</taxon>
        <taxon>rosids</taxon>
        <taxon>fabids</taxon>
        <taxon>Fabales</taxon>
        <taxon>Fabaceae</taxon>
        <taxon>Papilionoideae</taxon>
        <taxon>50 kb inversion clade</taxon>
        <taxon>NPAAA clade</taxon>
        <taxon>Hologalegina</taxon>
        <taxon>IRL clade</taxon>
        <taxon>Trifolieae</taxon>
        <taxon>Trifolium</taxon>
    </lineage>
</organism>
<evidence type="ECO:0000256" key="1">
    <source>
        <dbReference type="SAM" id="MobiDB-lite"/>
    </source>
</evidence>
<feature type="region of interest" description="Disordered" evidence="1">
    <location>
        <begin position="1"/>
        <end position="22"/>
    </location>
</feature>